<dbReference type="InterPro" id="IPR010071">
    <property type="entry name" value="AA_adenyl_dom"/>
</dbReference>
<dbReference type="InterPro" id="IPR001242">
    <property type="entry name" value="Condensation_dom"/>
</dbReference>
<evidence type="ECO:0000256" key="3">
    <source>
        <dbReference type="ARBA" id="ARBA00022450"/>
    </source>
</evidence>
<dbReference type="RefSeq" id="WP_106299678.1">
    <property type="nucleotide sequence ID" value="NZ_PVWO01000010.1"/>
</dbReference>
<dbReference type="InterPro" id="IPR020806">
    <property type="entry name" value="PKS_PP-bd"/>
</dbReference>
<dbReference type="InterPro" id="IPR000873">
    <property type="entry name" value="AMP-dep_synth/lig_dom"/>
</dbReference>
<dbReference type="InterPro" id="IPR036736">
    <property type="entry name" value="ACP-like_sf"/>
</dbReference>
<organism evidence="6 7">
    <name type="scientific">Chamaesiphon polymorphus CCALA 037</name>
    <dbReference type="NCBI Taxonomy" id="2107692"/>
    <lineage>
        <taxon>Bacteria</taxon>
        <taxon>Bacillati</taxon>
        <taxon>Cyanobacteriota</taxon>
        <taxon>Cyanophyceae</taxon>
        <taxon>Gomontiellales</taxon>
        <taxon>Chamaesiphonaceae</taxon>
        <taxon>Chamaesiphon</taxon>
    </lineage>
</organism>
<dbReference type="Pfam" id="PF13193">
    <property type="entry name" value="AMP-binding_C"/>
    <property type="match status" value="1"/>
</dbReference>
<dbReference type="InterPro" id="IPR020845">
    <property type="entry name" value="AMP-binding_CS"/>
</dbReference>
<accession>A0A2T1GMT6</accession>
<sequence length="1091" mass="120374">MSSLLKNQQSIETTVDFDPFAEGELLLTAPATESQTEIWASVQMGSDANCAYNESQTLRLRGVLAVESLRSALQQLVLRHEALRTTISPDGTTLCIAESLVLEVPEIDLSGLNVAERETKVAQLRLAAVELPFNLEHGPLFRSQIVKLDPEEHLVIITAHHIICDGWSWAVMMPDLGNLYSALKQGEIPDLAAPERFSTYAIDRADAVDDEESIATEAYWLEQFAGAIPLVDLPTDRPRPPLRTFNSAREDWDLSPILVANLKQLGTKFSCSFMTTLLSGFEVWLYRLTGQEDLVVGVSAAGQAASELYNLVGHCVNLLPLRSQVDGTSSFSEYLQTRRLAVLDAYDRQQFTFGSLVQKLAIPRDASRIPLAPVLLNIDRALDTSQLPFDGLEVELYSNPRTYENFELFVNATEFAGKVTLECQYNTNLFDAETIQRRMAELETLLEGMVADPDRSISTLPLLPVSEQNLLAEWNQTGVSYSQASCIHQLVEAQVDRTPDEIAVSFENQHLTYRELNQKANQLAHYLCGLGVKPETLVGICCDRSLDMVLGVLGILKAGGAYVPLDPAYPQERIAFMADDARVHVLLTQSHLQADLPPSSAQIVCLDRDWNAISEVNNGSQPPITGVTAANLAYIIYTSGSTGKPKGVQIQHGSVVNLLESIRHQPGLTDRDTLLSVTTLSFDIASSEVFLPLIVGARLVLVSRDVAADGIQLIQAMEDAQATFMQPTPATWRLLLESGWEGSPNLKMVSTGEALPRDLADRLLPKGKELWNLYGPTETTIWSAGYQLAANGKPITIGQPIANTQLYILDRHLQPVPIGVPGELHIGGAGIARGYLNRPELTAEKFIPNPFSSDPDARLYKTGDLARWLPAGEVECLGRIDYQVKVRGFRIELGEIEANLLKSDAIKEAIVIVREDTPGEKVLVGYFVPATGTVDTAYAVIPELRQFLKASLPDFMVPTIFMVVEAMPLTPNGKVDRQALPKPDAVRRELAANYLAPRSEMEQEIANIWAEVLKVERIGIYDNFFELGGYSLLAIQIVSRMRKAFSVEILLPTLFEIPTIADLAARIETLRWVLQEEQFSQTGSDYEEGEL</sequence>
<evidence type="ECO:0000259" key="5">
    <source>
        <dbReference type="PROSITE" id="PS50075"/>
    </source>
</evidence>
<evidence type="ECO:0000313" key="7">
    <source>
        <dbReference type="Proteomes" id="UP000238937"/>
    </source>
</evidence>
<dbReference type="FunFam" id="3.40.50.980:FF:000001">
    <property type="entry name" value="Non-ribosomal peptide synthetase"/>
    <property type="match status" value="1"/>
</dbReference>
<dbReference type="InterPro" id="IPR009081">
    <property type="entry name" value="PP-bd_ACP"/>
</dbReference>
<dbReference type="Pfam" id="PF00668">
    <property type="entry name" value="Condensation"/>
    <property type="match status" value="1"/>
</dbReference>
<dbReference type="Pfam" id="PF00550">
    <property type="entry name" value="PP-binding"/>
    <property type="match status" value="1"/>
</dbReference>
<dbReference type="NCBIfam" id="TIGR01733">
    <property type="entry name" value="AA-adenyl-dom"/>
    <property type="match status" value="1"/>
</dbReference>
<dbReference type="PROSITE" id="PS50075">
    <property type="entry name" value="CARRIER"/>
    <property type="match status" value="1"/>
</dbReference>
<dbReference type="AlphaFoldDB" id="A0A2T1GMT6"/>
<dbReference type="Gene3D" id="1.10.1200.10">
    <property type="entry name" value="ACP-like"/>
    <property type="match status" value="1"/>
</dbReference>
<dbReference type="GO" id="GO:0005737">
    <property type="term" value="C:cytoplasm"/>
    <property type="evidence" value="ECO:0007669"/>
    <property type="project" value="TreeGrafter"/>
</dbReference>
<comment type="similarity">
    <text evidence="2">Belongs to the ATP-dependent AMP-binding enzyme family.</text>
</comment>
<dbReference type="GO" id="GO:0003824">
    <property type="term" value="F:catalytic activity"/>
    <property type="evidence" value="ECO:0007669"/>
    <property type="project" value="InterPro"/>
</dbReference>
<dbReference type="FunFam" id="1.10.1200.10:FF:000005">
    <property type="entry name" value="Nonribosomal peptide synthetase 1"/>
    <property type="match status" value="1"/>
</dbReference>
<dbReference type="Gene3D" id="3.30.559.10">
    <property type="entry name" value="Chloramphenicol acetyltransferase-like domain"/>
    <property type="match status" value="1"/>
</dbReference>
<keyword evidence="3" id="KW-0596">Phosphopantetheine</keyword>
<dbReference type="FunFam" id="2.30.38.10:FF:000001">
    <property type="entry name" value="Non-ribosomal peptide synthetase PvdI"/>
    <property type="match status" value="1"/>
</dbReference>
<dbReference type="GO" id="GO:0044550">
    <property type="term" value="P:secondary metabolite biosynthetic process"/>
    <property type="evidence" value="ECO:0007669"/>
    <property type="project" value="UniProtKB-ARBA"/>
</dbReference>
<dbReference type="Proteomes" id="UP000238937">
    <property type="component" value="Unassembled WGS sequence"/>
</dbReference>
<dbReference type="PROSITE" id="PS00455">
    <property type="entry name" value="AMP_BINDING"/>
    <property type="match status" value="1"/>
</dbReference>
<evidence type="ECO:0000256" key="2">
    <source>
        <dbReference type="ARBA" id="ARBA00006432"/>
    </source>
</evidence>
<proteinExistence type="inferred from homology"/>
<dbReference type="FunFam" id="3.40.50.12780:FF:000012">
    <property type="entry name" value="Non-ribosomal peptide synthetase"/>
    <property type="match status" value="1"/>
</dbReference>
<dbReference type="InterPro" id="IPR045851">
    <property type="entry name" value="AMP-bd_C_sf"/>
</dbReference>
<dbReference type="SUPFAM" id="SSF47336">
    <property type="entry name" value="ACP-like"/>
    <property type="match status" value="1"/>
</dbReference>
<dbReference type="CDD" id="cd05930">
    <property type="entry name" value="A_NRPS"/>
    <property type="match status" value="1"/>
</dbReference>
<dbReference type="SUPFAM" id="SSF52777">
    <property type="entry name" value="CoA-dependent acyltransferases"/>
    <property type="match status" value="2"/>
</dbReference>
<name>A0A2T1GMT6_9CYAN</name>
<dbReference type="Gene3D" id="2.30.38.10">
    <property type="entry name" value="Luciferase, Domain 3"/>
    <property type="match status" value="1"/>
</dbReference>
<dbReference type="SUPFAM" id="SSF56801">
    <property type="entry name" value="Acetyl-CoA synthetase-like"/>
    <property type="match status" value="1"/>
</dbReference>
<dbReference type="EMBL" id="PVWO01000010">
    <property type="protein sequence ID" value="PSB59231.1"/>
    <property type="molecule type" value="Genomic_DNA"/>
</dbReference>
<protein>
    <submittedName>
        <fullName evidence="6">Non-ribosomal peptide synthetase</fullName>
    </submittedName>
</protein>
<comment type="cofactor">
    <cofactor evidence="1">
        <name>pantetheine 4'-phosphate</name>
        <dbReference type="ChEBI" id="CHEBI:47942"/>
    </cofactor>
</comment>
<dbReference type="InterPro" id="IPR023213">
    <property type="entry name" value="CAT-like_dom_sf"/>
</dbReference>
<dbReference type="PANTHER" id="PTHR45527:SF1">
    <property type="entry name" value="FATTY ACID SYNTHASE"/>
    <property type="match status" value="1"/>
</dbReference>
<dbReference type="GO" id="GO:0031177">
    <property type="term" value="F:phosphopantetheine binding"/>
    <property type="evidence" value="ECO:0007669"/>
    <property type="project" value="InterPro"/>
</dbReference>
<dbReference type="Pfam" id="PF00501">
    <property type="entry name" value="AMP-binding"/>
    <property type="match status" value="1"/>
</dbReference>
<feature type="domain" description="Carrier" evidence="5">
    <location>
        <begin position="996"/>
        <end position="1071"/>
    </location>
</feature>
<dbReference type="FunFam" id="3.30.300.30:FF:000010">
    <property type="entry name" value="Enterobactin synthetase component F"/>
    <property type="match status" value="1"/>
</dbReference>
<dbReference type="PANTHER" id="PTHR45527">
    <property type="entry name" value="NONRIBOSOMAL PEPTIDE SYNTHETASE"/>
    <property type="match status" value="1"/>
</dbReference>
<dbReference type="SMART" id="SM00823">
    <property type="entry name" value="PKS_PP"/>
    <property type="match status" value="1"/>
</dbReference>
<keyword evidence="7" id="KW-1185">Reference proteome</keyword>
<dbReference type="Gene3D" id="3.40.50.980">
    <property type="match status" value="2"/>
</dbReference>
<dbReference type="Gene3D" id="3.30.300.30">
    <property type="match status" value="1"/>
</dbReference>
<evidence type="ECO:0000256" key="4">
    <source>
        <dbReference type="ARBA" id="ARBA00022553"/>
    </source>
</evidence>
<dbReference type="GO" id="GO:0008610">
    <property type="term" value="P:lipid biosynthetic process"/>
    <property type="evidence" value="ECO:0007669"/>
    <property type="project" value="UniProtKB-ARBA"/>
</dbReference>
<evidence type="ECO:0000313" key="6">
    <source>
        <dbReference type="EMBL" id="PSB59231.1"/>
    </source>
</evidence>
<comment type="caution">
    <text evidence="6">The sequence shown here is derived from an EMBL/GenBank/DDBJ whole genome shotgun (WGS) entry which is preliminary data.</text>
</comment>
<dbReference type="InterPro" id="IPR025110">
    <property type="entry name" value="AMP-bd_C"/>
</dbReference>
<dbReference type="GO" id="GO:0043041">
    <property type="term" value="P:amino acid activation for nonribosomal peptide biosynthetic process"/>
    <property type="evidence" value="ECO:0007669"/>
    <property type="project" value="TreeGrafter"/>
</dbReference>
<reference evidence="6 7" key="1">
    <citation type="submission" date="2018-03" db="EMBL/GenBank/DDBJ databases">
        <title>The ancient ancestry and fast evolution of plastids.</title>
        <authorList>
            <person name="Moore K.R."/>
            <person name="Magnabosco C."/>
            <person name="Momper L."/>
            <person name="Gold D.A."/>
            <person name="Bosak T."/>
            <person name="Fournier G.P."/>
        </authorList>
    </citation>
    <scope>NUCLEOTIDE SEQUENCE [LARGE SCALE GENOMIC DNA]</scope>
    <source>
        <strain evidence="6 7">CCALA 037</strain>
    </source>
</reference>
<gene>
    <name evidence="6" type="ORF">C7B77_01650</name>
</gene>
<keyword evidence="4" id="KW-0597">Phosphoprotein</keyword>
<evidence type="ECO:0000256" key="1">
    <source>
        <dbReference type="ARBA" id="ARBA00001957"/>
    </source>
</evidence>
<dbReference type="OrthoDB" id="9765680at2"/>
<dbReference type="Gene3D" id="3.30.559.30">
    <property type="entry name" value="Nonribosomal peptide synthetase, condensation domain"/>
    <property type="match status" value="1"/>
</dbReference>
<dbReference type="CDD" id="cd19531">
    <property type="entry name" value="LCL_NRPS-like"/>
    <property type="match status" value="1"/>
</dbReference>